<dbReference type="RefSeq" id="XP_008230031.1">
    <property type="nucleotide sequence ID" value="XM_008231809.2"/>
</dbReference>
<keyword evidence="1" id="KW-0812">Transmembrane</keyword>
<dbReference type="GeneID" id="103329347"/>
<reference evidence="3" key="1">
    <citation type="journal article" date="2012" name="Nat. Commun.">
        <title>The genome of Prunus mume.</title>
        <authorList>
            <person name="Zhang Q."/>
            <person name="Chen W."/>
            <person name="Sun L."/>
            <person name="Zhao F."/>
            <person name="Huang B."/>
            <person name="Yang W."/>
            <person name="Tao Y."/>
            <person name="Wang J."/>
            <person name="Yuan Z."/>
            <person name="Fan G."/>
            <person name="Xing Z."/>
            <person name="Han C."/>
            <person name="Pan H."/>
            <person name="Zhong X."/>
            <person name="Shi W."/>
            <person name="Liang X."/>
            <person name="Du D."/>
            <person name="Sun F."/>
            <person name="Xu Z."/>
            <person name="Hao R."/>
            <person name="Lv T."/>
            <person name="Lv Y."/>
            <person name="Zheng Z."/>
            <person name="Sun M."/>
            <person name="Luo L."/>
            <person name="Cai M."/>
            <person name="Gao Y."/>
            <person name="Wang J."/>
            <person name="Yin Y."/>
            <person name="Xu X."/>
            <person name="Cheng T."/>
            <person name="Wang J."/>
        </authorList>
    </citation>
    <scope>NUCLEOTIDE SEQUENCE [LARGE SCALE GENOMIC DNA]</scope>
</reference>
<dbReference type="Pfam" id="PF23001">
    <property type="entry name" value="MBTP1_N"/>
    <property type="match status" value="1"/>
</dbReference>
<keyword evidence="1" id="KW-0472">Membrane</keyword>
<accession>A0ABM0NUI7</accession>
<sequence length="198" mass="22368">MTTSPRTSTPSLSLVFIFISIFVSISISLLHFKTQISPTLDLNRGTLNSSHPQTNRQNYVVRFSEYKRAEEHREYLKLSVRSDGWDWIERNNPAKKYPTDFGLVWIEDSAKEIVVSEIGKLGLVKDVNADMRYGRGLLAEGKRDKVGAFVNGKKRPGKILTAMSFSEAGGDTHFTATSNYSIRWRRQLMAQVGFGAFV</sequence>
<dbReference type="InterPro" id="IPR055143">
    <property type="entry name" value="MBTP1_N"/>
</dbReference>
<reference evidence="4" key="2">
    <citation type="submission" date="2025-08" db="UniProtKB">
        <authorList>
            <consortium name="RefSeq"/>
        </authorList>
    </citation>
    <scope>IDENTIFICATION</scope>
</reference>
<proteinExistence type="predicted"/>
<evidence type="ECO:0000313" key="4">
    <source>
        <dbReference type="RefSeq" id="XP_008230031.1"/>
    </source>
</evidence>
<feature type="transmembrane region" description="Helical" evidence="1">
    <location>
        <begin position="12"/>
        <end position="32"/>
    </location>
</feature>
<organism evidence="3 4">
    <name type="scientific">Prunus mume</name>
    <name type="common">Japanese apricot</name>
    <name type="synonym">Armeniaca mume</name>
    <dbReference type="NCBI Taxonomy" id="102107"/>
    <lineage>
        <taxon>Eukaryota</taxon>
        <taxon>Viridiplantae</taxon>
        <taxon>Streptophyta</taxon>
        <taxon>Embryophyta</taxon>
        <taxon>Tracheophyta</taxon>
        <taxon>Spermatophyta</taxon>
        <taxon>Magnoliopsida</taxon>
        <taxon>eudicotyledons</taxon>
        <taxon>Gunneridae</taxon>
        <taxon>Pentapetalae</taxon>
        <taxon>rosids</taxon>
        <taxon>fabids</taxon>
        <taxon>Rosales</taxon>
        <taxon>Rosaceae</taxon>
        <taxon>Amygdaloideae</taxon>
        <taxon>Amygdaleae</taxon>
        <taxon>Prunus</taxon>
    </lineage>
</organism>
<name>A0ABM0NUI7_PRUMU</name>
<evidence type="ECO:0000313" key="3">
    <source>
        <dbReference type="Proteomes" id="UP000694861"/>
    </source>
</evidence>
<feature type="domain" description="Membrane-bound transcription factor site-1 protease-like N-terminal" evidence="2">
    <location>
        <begin position="56"/>
        <end position="130"/>
    </location>
</feature>
<evidence type="ECO:0000259" key="2">
    <source>
        <dbReference type="Pfam" id="PF23001"/>
    </source>
</evidence>
<keyword evidence="1" id="KW-1133">Transmembrane helix</keyword>
<evidence type="ECO:0000256" key="1">
    <source>
        <dbReference type="SAM" id="Phobius"/>
    </source>
</evidence>
<protein>
    <submittedName>
        <fullName evidence="4">Subtilisin-like protease SBT6.1</fullName>
    </submittedName>
</protein>
<gene>
    <name evidence="4" type="primary">LOC103329347</name>
</gene>
<keyword evidence="3" id="KW-1185">Reference proteome</keyword>
<dbReference type="Proteomes" id="UP000694861">
    <property type="component" value="Linkage group LG4"/>
</dbReference>